<sequence length="70" mass="7501">MEEEKAKAEQSQPKKVPLPPSSASLTGISFNETQGGLGLKKRRANTSESDNPVIKAFNVGAQDHLHSEIA</sequence>
<dbReference type="Proteomes" id="UP001062846">
    <property type="component" value="Chromosome 4"/>
</dbReference>
<comment type="caution">
    <text evidence="1">The sequence shown here is derived from an EMBL/GenBank/DDBJ whole genome shotgun (WGS) entry which is preliminary data.</text>
</comment>
<accession>A0ACC0NWE2</accession>
<evidence type="ECO:0000313" key="1">
    <source>
        <dbReference type="EMBL" id="KAI8557311.1"/>
    </source>
</evidence>
<protein>
    <submittedName>
        <fullName evidence="1">Uncharacterized protein</fullName>
    </submittedName>
</protein>
<keyword evidence="2" id="KW-1185">Reference proteome</keyword>
<evidence type="ECO:0000313" key="2">
    <source>
        <dbReference type="Proteomes" id="UP001062846"/>
    </source>
</evidence>
<dbReference type="EMBL" id="CM046391">
    <property type="protein sequence ID" value="KAI8557311.1"/>
    <property type="molecule type" value="Genomic_DNA"/>
</dbReference>
<name>A0ACC0NWE2_RHOML</name>
<gene>
    <name evidence="1" type="ORF">RHMOL_Rhmol04G0000700</name>
</gene>
<reference evidence="1" key="1">
    <citation type="submission" date="2022-02" db="EMBL/GenBank/DDBJ databases">
        <title>Plant Genome Project.</title>
        <authorList>
            <person name="Zhang R.-G."/>
        </authorList>
    </citation>
    <scope>NUCLEOTIDE SEQUENCE</scope>
    <source>
        <strain evidence="1">AT1</strain>
    </source>
</reference>
<proteinExistence type="predicted"/>
<organism evidence="1 2">
    <name type="scientific">Rhododendron molle</name>
    <name type="common">Chinese azalea</name>
    <name type="synonym">Azalea mollis</name>
    <dbReference type="NCBI Taxonomy" id="49168"/>
    <lineage>
        <taxon>Eukaryota</taxon>
        <taxon>Viridiplantae</taxon>
        <taxon>Streptophyta</taxon>
        <taxon>Embryophyta</taxon>
        <taxon>Tracheophyta</taxon>
        <taxon>Spermatophyta</taxon>
        <taxon>Magnoliopsida</taxon>
        <taxon>eudicotyledons</taxon>
        <taxon>Gunneridae</taxon>
        <taxon>Pentapetalae</taxon>
        <taxon>asterids</taxon>
        <taxon>Ericales</taxon>
        <taxon>Ericaceae</taxon>
        <taxon>Ericoideae</taxon>
        <taxon>Rhodoreae</taxon>
        <taxon>Rhododendron</taxon>
    </lineage>
</organism>